<sequence>MGADTFNRRCVDRKLAIGVTVAGMKGLAIARTALNQLSILTLGTGNRGLVRLIDGFCVITFRIVTTTNKHPKPPLTQRFICATLRASVPFQHFDDMTIGLVFQGTDILTGWIIHTTKKWAMFTTAYHQICPASGAGIVFTHRE</sequence>
<accession>A0A1X1CL95</accession>
<proteinExistence type="predicted"/>
<reference evidence="1 2" key="1">
    <citation type="journal article" date="2017" name="Antonie Van Leeuwenhoek">
        <title>Phylogenomic resolution of the bacterial genus Pantoea and its relationship with Erwinia and Tatumella.</title>
        <authorList>
            <person name="Palmer M."/>
            <person name="Steenkamp E.T."/>
            <person name="Coetzee M.P."/>
            <person name="Chan W.Y."/>
            <person name="van Zyl E."/>
            <person name="De Maayer P."/>
            <person name="Coutinho T.A."/>
            <person name="Blom J."/>
            <person name="Smits T.H."/>
            <person name="Duffy B."/>
            <person name="Venter S.N."/>
        </authorList>
    </citation>
    <scope>NUCLEOTIDE SEQUENCE [LARGE SCALE GENOMIC DNA]</scope>
    <source>
        <strain evidence="1 2">LMG 26275</strain>
    </source>
</reference>
<dbReference type="Proteomes" id="UP000193558">
    <property type="component" value="Unassembled WGS sequence"/>
</dbReference>
<organism evidence="1 2">
    <name type="scientific">Pantoea rwandensis</name>
    <dbReference type="NCBI Taxonomy" id="1076550"/>
    <lineage>
        <taxon>Bacteria</taxon>
        <taxon>Pseudomonadati</taxon>
        <taxon>Pseudomonadota</taxon>
        <taxon>Gammaproteobacteria</taxon>
        <taxon>Enterobacterales</taxon>
        <taxon>Erwiniaceae</taxon>
        <taxon>Pantoea</taxon>
    </lineage>
</organism>
<comment type="caution">
    <text evidence="1">The sequence shown here is derived from an EMBL/GenBank/DDBJ whole genome shotgun (WGS) entry which is preliminary data.</text>
</comment>
<name>A0A1X1CL95_9GAMM</name>
<protein>
    <submittedName>
        <fullName evidence="1">Uncharacterized protein</fullName>
    </submittedName>
</protein>
<dbReference type="EMBL" id="MLFR01000049">
    <property type="protein sequence ID" value="ORM65100.1"/>
    <property type="molecule type" value="Genomic_DNA"/>
</dbReference>
<gene>
    <name evidence="1" type="ORF">HA51_25615</name>
</gene>
<dbReference type="AlphaFoldDB" id="A0A1X1CL95"/>
<dbReference type="AntiFam" id="ANF00200">
    <property type="entry name" value="Shadow ORF (opposite yrdD)"/>
</dbReference>
<evidence type="ECO:0000313" key="2">
    <source>
        <dbReference type="Proteomes" id="UP000193558"/>
    </source>
</evidence>
<evidence type="ECO:0000313" key="1">
    <source>
        <dbReference type="EMBL" id="ORM65100.1"/>
    </source>
</evidence>